<name>A0A2U9QHG9_9POXV</name>
<dbReference type="InterPro" id="IPR013783">
    <property type="entry name" value="Ig-like_fold"/>
</dbReference>
<keyword evidence="2" id="KW-1185">Reference proteome</keyword>
<dbReference type="KEGG" id="vg:36841000"/>
<evidence type="ECO:0000313" key="1">
    <source>
        <dbReference type="EMBL" id="AWU47048.1"/>
    </source>
</evidence>
<proteinExistence type="predicted"/>
<gene>
    <name evidence="1" type="primary">SOPV-ELK-003</name>
</gene>
<dbReference type="Gene3D" id="2.60.40.10">
    <property type="entry name" value="Immunoglobulins"/>
    <property type="match status" value="1"/>
</dbReference>
<dbReference type="RefSeq" id="YP_009480541.1">
    <property type="nucleotide sequence ID" value="NC_037656.1"/>
</dbReference>
<organism evidence="1">
    <name type="scientific">Sea otter poxvirus</name>
    <dbReference type="NCBI Taxonomy" id="1416741"/>
    <lineage>
        <taxon>Viruses</taxon>
        <taxon>Varidnaviria</taxon>
        <taxon>Bamfordvirae</taxon>
        <taxon>Nucleocytoviricota</taxon>
        <taxon>Pokkesviricetes</taxon>
        <taxon>Chitovirales</taxon>
        <taxon>Poxviridae</taxon>
        <taxon>Chordopoxvirinae</taxon>
        <taxon>Mustelpoxvirus</taxon>
        <taxon>Mustelpoxvirus seaotterpox</taxon>
        <taxon>Sea otterpox virus</taxon>
    </lineage>
</organism>
<accession>A0A2U9QHG9</accession>
<dbReference type="GeneID" id="36841000"/>
<dbReference type="Proteomes" id="UP000249273">
    <property type="component" value="Segment"/>
</dbReference>
<evidence type="ECO:0000313" key="2">
    <source>
        <dbReference type="Proteomes" id="UP000249273"/>
    </source>
</evidence>
<sequence>MYASLIFYMSCIIVINGYVTTPRSLSIYAPHERPTLRKIHVDCEVRTRQTLAPQYLYWVICSSDNVYDCVFPQHSNIEITEINYPTEIVDNSYLLRTRLWIKDHNTIKYKILKCSHVSPDPVISQQVILENLWDNKICNNCEFSGEYP</sequence>
<dbReference type="EMBL" id="MH427217">
    <property type="protein sequence ID" value="AWU47048.1"/>
    <property type="molecule type" value="Genomic_DNA"/>
</dbReference>
<protein>
    <submittedName>
        <fullName evidence="1">IL-18 binding protein</fullName>
    </submittedName>
</protein>
<reference evidence="1" key="1">
    <citation type="submission" date="2018-05" db="EMBL/GenBank/DDBJ databases">
        <title>Complete Genome Sequence of a Novel Sea Otter Poxvirus.</title>
        <authorList>
            <person name="Jacob J.M."/>
            <person name="Subramaniam K."/>
            <person name="Tu S.-L."/>
            <person name="Nielsen O."/>
            <person name="Tuomi P.A."/>
            <person name="Upton C."/>
            <person name="Waltzek T.B."/>
        </authorList>
    </citation>
    <scope>NUCLEOTIDE SEQUENCE [LARGE SCALE GENOMIC DNA]</scope>
    <source>
        <strain evidence="1">ELK</strain>
    </source>
</reference>